<sequence length="326" mass="35986">MDILTPIKAESAGGGCEETATALSELSTCCNFSPETATEDPAGKIVTDMVKFLKKRMLNYEDVESPVHEHEYRHRHETPDHPHKDPAVSVVENFFKIMEVTNHPLLEADARRSSKASPSAEKRQATHQASAASQASVASQASQALQAQGEAALEAQLQSTRIELERTAQEAKAAAGLRKQQAQLFAAVSEAQEREARSMHESSELEWQLEEAHEKAKREAETYGLQQHIFEVEISRVESNLRRATSRVEALEKELKKKAGRRPSTSEVATAGRGQFLPNTAVKRHELAARMSFSKDEDNARPRADAGAFGWLGFCTTIESAKKPAR</sequence>
<proteinExistence type="predicted"/>
<reference evidence="2" key="1">
    <citation type="submission" date="2021-02" db="EMBL/GenBank/DDBJ databases">
        <authorList>
            <person name="Dougan E. K."/>
            <person name="Rhodes N."/>
            <person name="Thang M."/>
            <person name="Chan C."/>
        </authorList>
    </citation>
    <scope>NUCLEOTIDE SEQUENCE</scope>
</reference>
<feature type="region of interest" description="Disordered" evidence="1">
    <location>
        <begin position="106"/>
        <end position="135"/>
    </location>
</feature>
<dbReference type="AlphaFoldDB" id="A0A813KJ06"/>
<feature type="region of interest" description="Disordered" evidence="1">
    <location>
        <begin position="193"/>
        <end position="213"/>
    </location>
</feature>
<comment type="caution">
    <text evidence="2">The sequence shown here is derived from an EMBL/GenBank/DDBJ whole genome shotgun (WGS) entry which is preliminary data.</text>
</comment>
<dbReference type="Proteomes" id="UP000626109">
    <property type="component" value="Unassembled WGS sequence"/>
</dbReference>
<evidence type="ECO:0000313" key="3">
    <source>
        <dbReference type="Proteomes" id="UP000626109"/>
    </source>
</evidence>
<organism evidence="2 3">
    <name type="scientific">Polarella glacialis</name>
    <name type="common">Dinoflagellate</name>
    <dbReference type="NCBI Taxonomy" id="89957"/>
    <lineage>
        <taxon>Eukaryota</taxon>
        <taxon>Sar</taxon>
        <taxon>Alveolata</taxon>
        <taxon>Dinophyceae</taxon>
        <taxon>Suessiales</taxon>
        <taxon>Suessiaceae</taxon>
        <taxon>Polarella</taxon>
    </lineage>
</organism>
<evidence type="ECO:0000256" key="1">
    <source>
        <dbReference type="SAM" id="MobiDB-lite"/>
    </source>
</evidence>
<protein>
    <submittedName>
        <fullName evidence="2">Uncharacterized protein</fullName>
    </submittedName>
</protein>
<feature type="compositionally biased region" description="Basic and acidic residues" evidence="1">
    <location>
        <begin position="193"/>
        <end position="203"/>
    </location>
</feature>
<name>A0A813KJ06_POLGL</name>
<gene>
    <name evidence="2" type="ORF">PGLA2088_LOCUS35120</name>
</gene>
<feature type="region of interest" description="Disordered" evidence="1">
    <location>
        <begin position="254"/>
        <end position="273"/>
    </location>
</feature>
<accession>A0A813KJ06</accession>
<dbReference type="EMBL" id="CAJNNW010031751">
    <property type="protein sequence ID" value="CAE8708836.1"/>
    <property type="molecule type" value="Genomic_DNA"/>
</dbReference>
<evidence type="ECO:0000313" key="2">
    <source>
        <dbReference type="EMBL" id="CAE8708836.1"/>
    </source>
</evidence>